<proteinExistence type="predicted"/>
<protein>
    <submittedName>
        <fullName evidence="1">Uncharacterized protein</fullName>
    </submittedName>
</protein>
<dbReference type="Proteomes" id="UP001225788">
    <property type="component" value="Chromosome"/>
</dbReference>
<accession>A0ABY9K0N9</accession>
<gene>
    <name evidence="1" type="ORF">Q9315_11990</name>
</gene>
<evidence type="ECO:0000313" key="1">
    <source>
        <dbReference type="EMBL" id="WLS02155.1"/>
    </source>
</evidence>
<evidence type="ECO:0000313" key="2">
    <source>
        <dbReference type="Proteomes" id="UP001225788"/>
    </source>
</evidence>
<sequence length="159" mass="16995">MDLGNRREVKRITPAGGGDPAGVIDIDWQLGGGVLPIDRRGAGRRSAPLRIPSITVSGNLIFRLHAGPDHLAFPQPVALSGASLRLDHHRSDDCNIAGSFGFVQCNMVMDGMRCLHAAGIGSLRPNLPWFSLCFVNPDCVSAGNAAILLPHWQFPSLLP</sequence>
<dbReference type="EMBL" id="CP132314">
    <property type="protein sequence ID" value="WLS02155.1"/>
    <property type="molecule type" value="Genomic_DNA"/>
</dbReference>
<dbReference type="RefSeq" id="WP_306157378.1">
    <property type="nucleotide sequence ID" value="NZ_CP132314.1"/>
</dbReference>
<keyword evidence="2" id="KW-1185">Reference proteome</keyword>
<organism evidence="1 2">
    <name type="scientific">Shinella oryzae</name>
    <dbReference type="NCBI Taxonomy" id="2871820"/>
    <lineage>
        <taxon>Bacteria</taxon>
        <taxon>Pseudomonadati</taxon>
        <taxon>Pseudomonadota</taxon>
        <taxon>Alphaproteobacteria</taxon>
        <taxon>Hyphomicrobiales</taxon>
        <taxon>Rhizobiaceae</taxon>
        <taxon>Shinella</taxon>
    </lineage>
</organism>
<reference evidence="1 2" key="1">
    <citation type="submission" date="2023-08" db="EMBL/GenBank/DDBJ databases">
        <title>Pathogen: clinical or host-associated sample.</title>
        <authorList>
            <person name="Hergert J."/>
            <person name="Casey R."/>
            <person name="Wagner J."/>
            <person name="Young E.L."/>
            <person name="Oakeson K.F."/>
        </authorList>
    </citation>
    <scope>NUCLEOTIDE SEQUENCE [LARGE SCALE GENOMIC DNA]</scope>
    <source>
        <strain evidence="1 2">UPHL-collab-2</strain>
    </source>
</reference>
<name>A0ABY9K0N9_9HYPH</name>